<evidence type="ECO:0000313" key="1">
    <source>
        <dbReference type="EMBL" id="KAJ9660945.1"/>
    </source>
</evidence>
<sequence length="116" mass="13298">MAWLGRKTGLEDCIIVQHQGHHLLGDVTIGTAIEALIAAVYLDGGDEALKAVMERFSFDHPLLRPWSEQSLGRWRGEERKRLALRKTERAKTQLNGQRKRIDVEKERIEAALGWRK</sequence>
<reference evidence="1" key="1">
    <citation type="submission" date="2022-10" db="EMBL/GenBank/DDBJ databases">
        <title>Culturing micro-colonial fungi from biological soil crusts in the Mojave desert and describing Neophaeococcomyces mojavensis, and introducing the new genera and species Taxawa tesnikishii.</title>
        <authorList>
            <person name="Kurbessoian T."/>
            <person name="Stajich J.E."/>
        </authorList>
    </citation>
    <scope>NUCLEOTIDE SEQUENCE</scope>
    <source>
        <strain evidence="1">JES_112</strain>
    </source>
</reference>
<dbReference type="Proteomes" id="UP001172386">
    <property type="component" value="Unassembled WGS sequence"/>
</dbReference>
<proteinExistence type="predicted"/>
<protein>
    <submittedName>
        <fullName evidence="1">Uncharacterized protein</fullName>
    </submittedName>
</protein>
<accession>A0ACC3AER6</accession>
<name>A0ACC3AER6_9EURO</name>
<organism evidence="1 2">
    <name type="scientific">Neophaeococcomyces mojaviensis</name>
    <dbReference type="NCBI Taxonomy" id="3383035"/>
    <lineage>
        <taxon>Eukaryota</taxon>
        <taxon>Fungi</taxon>
        <taxon>Dikarya</taxon>
        <taxon>Ascomycota</taxon>
        <taxon>Pezizomycotina</taxon>
        <taxon>Eurotiomycetes</taxon>
        <taxon>Chaetothyriomycetidae</taxon>
        <taxon>Chaetothyriales</taxon>
        <taxon>Chaetothyriales incertae sedis</taxon>
        <taxon>Neophaeococcomyces</taxon>
    </lineage>
</organism>
<comment type="caution">
    <text evidence="1">The sequence shown here is derived from an EMBL/GenBank/DDBJ whole genome shotgun (WGS) entry which is preliminary data.</text>
</comment>
<dbReference type="EMBL" id="JAPDRQ010000027">
    <property type="protein sequence ID" value="KAJ9660945.1"/>
    <property type="molecule type" value="Genomic_DNA"/>
</dbReference>
<keyword evidence="2" id="KW-1185">Reference proteome</keyword>
<gene>
    <name evidence="1" type="ORF">H2198_002290</name>
</gene>
<evidence type="ECO:0000313" key="2">
    <source>
        <dbReference type="Proteomes" id="UP001172386"/>
    </source>
</evidence>